<dbReference type="AlphaFoldDB" id="A0A484APX9"/>
<evidence type="ECO:0000313" key="2">
    <source>
        <dbReference type="EMBL" id="TDG38753.1"/>
    </source>
</evidence>
<evidence type="ECO:0000313" key="3">
    <source>
        <dbReference type="Proteomes" id="UP000295192"/>
    </source>
</evidence>
<keyword evidence="1" id="KW-0732">Signal</keyword>
<accession>A0A484APX9</accession>
<keyword evidence="3" id="KW-1185">Reference proteome</keyword>
<reference evidence="2 3" key="1">
    <citation type="journal article" date="2019" name="J. Hered.">
        <title>An Improved Genome Assembly for Drosophila navojoa, the Basal Species in the mojavensis Cluster.</title>
        <authorList>
            <person name="Vanderlinde T."/>
            <person name="Dupim E.G."/>
            <person name="Nazario-Yepiz N.O."/>
            <person name="Carvalho A.B."/>
        </authorList>
    </citation>
    <scope>NUCLEOTIDE SEQUENCE [LARGE SCALE GENOMIC DNA]</scope>
    <source>
        <strain evidence="2">Navoj_Jal97</strain>
        <tissue evidence="2">Whole organism</tissue>
    </source>
</reference>
<dbReference type="Proteomes" id="UP000295192">
    <property type="component" value="Unassembled WGS sequence"/>
</dbReference>
<protein>
    <submittedName>
        <fullName evidence="2">Uncharacterized protein</fullName>
    </submittedName>
</protein>
<feature type="signal peptide" evidence="1">
    <location>
        <begin position="1"/>
        <end position="16"/>
    </location>
</feature>
<name>A0A484APX9_DRONA</name>
<gene>
    <name evidence="2" type="ORF">AWZ03_014825</name>
</gene>
<organism evidence="2 3">
    <name type="scientific">Drosophila navojoa</name>
    <name type="common">Fruit fly</name>
    <dbReference type="NCBI Taxonomy" id="7232"/>
    <lineage>
        <taxon>Eukaryota</taxon>
        <taxon>Metazoa</taxon>
        <taxon>Ecdysozoa</taxon>
        <taxon>Arthropoda</taxon>
        <taxon>Hexapoda</taxon>
        <taxon>Insecta</taxon>
        <taxon>Pterygota</taxon>
        <taxon>Neoptera</taxon>
        <taxon>Endopterygota</taxon>
        <taxon>Diptera</taxon>
        <taxon>Brachycera</taxon>
        <taxon>Muscomorpha</taxon>
        <taxon>Ephydroidea</taxon>
        <taxon>Drosophilidae</taxon>
        <taxon>Drosophila</taxon>
    </lineage>
</organism>
<sequence>MTALVIPTMLDHLILGMDFLCAIDTTLRCSNAALTVRMKEESKGDSSLVRGQFHSSVLPQENLPDSASLEIDLSTREERMKEVSESVRSNLQKASKDWAGIITCVDVIGGPRWGHRDSPRVTLRNTLGVVENQRRLAGPIPRSGRQAVLDRGIPGLASQVSHAFERWEGTKSRGACLLEEEED</sequence>
<dbReference type="EMBL" id="LSRL02002031">
    <property type="protein sequence ID" value="TDG38753.1"/>
    <property type="molecule type" value="Genomic_DNA"/>
</dbReference>
<feature type="chain" id="PRO_5019827381" evidence="1">
    <location>
        <begin position="17"/>
        <end position="183"/>
    </location>
</feature>
<evidence type="ECO:0000256" key="1">
    <source>
        <dbReference type="SAM" id="SignalP"/>
    </source>
</evidence>
<proteinExistence type="predicted"/>
<comment type="caution">
    <text evidence="2">The sequence shown here is derived from an EMBL/GenBank/DDBJ whole genome shotgun (WGS) entry which is preliminary data.</text>
</comment>